<evidence type="ECO:0000256" key="2">
    <source>
        <dbReference type="ARBA" id="ARBA00022475"/>
    </source>
</evidence>
<evidence type="ECO:0000256" key="1">
    <source>
        <dbReference type="ARBA" id="ARBA00004429"/>
    </source>
</evidence>
<organism evidence="9 10">
    <name type="scientific">Psychromonas ingrahamii (strain DSM 17664 / CCUG 51855 / 37)</name>
    <dbReference type="NCBI Taxonomy" id="357804"/>
    <lineage>
        <taxon>Bacteria</taxon>
        <taxon>Pseudomonadati</taxon>
        <taxon>Pseudomonadota</taxon>
        <taxon>Gammaproteobacteria</taxon>
        <taxon>Alteromonadales</taxon>
        <taxon>Psychromonadaceae</taxon>
        <taxon>Psychromonas</taxon>
    </lineage>
</organism>
<dbReference type="NCBIfam" id="TIGR00786">
    <property type="entry name" value="dctM"/>
    <property type="match status" value="1"/>
</dbReference>
<feature type="transmembrane region" description="Helical" evidence="7">
    <location>
        <begin position="302"/>
        <end position="325"/>
    </location>
</feature>
<proteinExistence type="inferred from homology"/>
<dbReference type="STRING" id="357804.Ping_3148"/>
<dbReference type="InterPro" id="IPR010656">
    <property type="entry name" value="DctM"/>
</dbReference>
<feature type="domain" description="TRAP C4-dicarboxylate transport system permease DctM subunit" evidence="8">
    <location>
        <begin position="9"/>
        <end position="450"/>
    </location>
</feature>
<keyword evidence="2" id="KW-1003">Cell membrane</keyword>
<dbReference type="GO" id="GO:0005886">
    <property type="term" value="C:plasma membrane"/>
    <property type="evidence" value="ECO:0007669"/>
    <property type="project" value="UniProtKB-SubCell"/>
</dbReference>
<dbReference type="RefSeq" id="WP_011771390.1">
    <property type="nucleotide sequence ID" value="NC_008709.1"/>
</dbReference>
<feature type="transmembrane region" description="Helical" evidence="7">
    <location>
        <begin position="118"/>
        <end position="148"/>
    </location>
</feature>
<protein>
    <recommendedName>
        <fullName evidence="7">TRAP transporter large permease protein</fullName>
    </recommendedName>
</protein>
<dbReference type="GO" id="GO:0022857">
    <property type="term" value="F:transmembrane transporter activity"/>
    <property type="evidence" value="ECO:0007669"/>
    <property type="project" value="UniProtKB-UniRule"/>
</dbReference>
<comment type="subcellular location">
    <subcellularLocation>
        <location evidence="1 7">Cell inner membrane</location>
        <topology evidence="1 7">Multi-pass membrane protein</topology>
    </subcellularLocation>
</comment>
<keyword evidence="10" id="KW-1185">Reference proteome</keyword>
<keyword evidence="7" id="KW-0813">Transport</keyword>
<accession>A1SZC1</accession>
<keyword evidence="5 7" id="KW-1133">Transmembrane helix</keyword>
<evidence type="ECO:0000313" key="9">
    <source>
        <dbReference type="EMBL" id="ABM04836.1"/>
    </source>
</evidence>
<feature type="transmembrane region" description="Helical" evidence="7">
    <location>
        <begin position="241"/>
        <end position="266"/>
    </location>
</feature>
<gene>
    <name evidence="9" type="ordered locus">Ping_3148</name>
</gene>
<dbReference type="InterPro" id="IPR004681">
    <property type="entry name" value="TRAP_DctM"/>
</dbReference>
<dbReference type="PANTHER" id="PTHR33362">
    <property type="entry name" value="SIALIC ACID TRAP TRANSPORTER PERMEASE PROTEIN SIAT-RELATED"/>
    <property type="match status" value="1"/>
</dbReference>
<dbReference type="HOGENOM" id="CLU_019824_4_0_6"/>
<dbReference type="Proteomes" id="UP000000639">
    <property type="component" value="Chromosome"/>
</dbReference>
<feature type="transmembrane region" description="Helical" evidence="7">
    <location>
        <begin position="80"/>
        <end position="98"/>
    </location>
</feature>
<evidence type="ECO:0000256" key="6">
    <source>
        <dbReference type="ARBA" id="ARBA00023136"/>
    </source>
</evidence>
<name>A1SZC1_PSYIN</name>
<comment type="caution">
    <text evidence="7">Lacks conserved residue(s) required for the propagation of feature annotation.</text>
</comment>
<keyword evidence="3 7" id="KW-0997">Cell inner membrane</keyword>
<dbReference type="KEGG" id="pin:Ping_3148"/>
<feature type="transmembrane region" description="Helical" evidence="7">
    <location>
        <begin position="199"/>
        <end position="220"/>
    </location>
</feature>
<evidence type="ECO:0000256" key="5">
    <source>
        <dbReference type="ARBA" id="ARBA00022989"/>
    </source>
</evidence>
<dbReference type="PIRSF" id="PIRSF006066">
    <property type="entry name" value="HI0050"/>
    <property type="match status" value="1"/>
</dbReference>
<evidence type="ECO:0000259" key="8">
    <source>
        <dbReference type="Pfam" id="PF06808"/>
    </source>
</evidence>
<feature type="transmembrane region" description="Helical" evidence="7">
    <location>
        <begin position="345"/>
        <end position="362"/>
    </location>
</feature>
<dbReference type="EMBL" id="CP000510">
    <property type="protein sequence ID" value="ABM04836.1"/>
    <property type="molecule type" value="Genomic_DNA"/>
</dbReference>
<keyword evidence="4 7" id="KW-0812">Transmembrane</keyword>
<dbReference type="eggNOG" id="COG4664">
    <property type="taxonomic scope" value="Bacteria"/>
</dbReference>
<feature type="transmembrane region" description="Helical" evidence="7">
    <location>
        <begin position="369"/>
        <end position="395"/>
    </location>
</feature>
<reference evidence="9 10" key="1">
    <citation type="submission" date="2007-01" db="EMBL/GenBank/DDBJ databases">
        <title>Complete sequence of Psychromonas ingrahamii 37.</title>
        <authorList>
            <consortium name="US DOE Joint Genome Institute"/>
            <person name="Copeland A."/>
            <person name="Lucas S."/>
            <person name="Lapidus A."/>
            <person name="Barry K."/>
            <person name="Detter J.C."/>
            <person name="Glavina del Rio T."/>
            <person name="Hammon N."/>
            <person name="Israni S."/>
            <person name="Dalin E."/>
            <person name="Tice H."/>
            <person name="Pitluck S."/>
            <person name="Thompson L.S."/>
            <person name="Brettin T."/>
            <person name="Bruce D."/>
            <person name="Han C."/>
            <person name="Tapia R."/>
            <person name="Schmutz J."/>
            <person name="Larimer F."/>
            <person name="Land M."/>
            <person name="Hauser L."/>
            <person name="Kyrpides N."/>
            <person name="Ivanova N."/>
            <person name="Staley J."/>
            <person name="Richardson P."/>
        </authorList>
    </citation>
    <scope>NUCLEOTIDE SEQUENCE [LARGE SCALE GENOMIC DNA]</scope>
    <source>
        <strain evidence="9 10">37</strain>
    </source>
</reference>
<sequence length="457" mass="48715">MIGISMFFTALLLLLIGFPVAFTFAAVAVFFGMIAGIVEIYSYGGFDAGLISGLIEGLNEGVAMFGYMPYRIFAIQQNTILMAIPMFIFMGIVLQKTGLAEKLLESMGFLFGEIRGGIAISTVLVGSLLAASTGVVGASVVAMGVISLPVMMKYKYSTELATGTICASGTLGQIIPPSIVLIILGDVFQVPVGDLFKAAVWPALTLVASYIVYILIVSYIKKDVAPAIPADPSRGSKKKQVYKALIDIIPSLTLIILVLGSIFGGIATPTESSAVGSIGAVGLALMYKTFSIDMIKMAAQESVKITSMVFAILIGATAFSMVFSYTGGEEIVTEFMNNLPGDNKTSFILFTMLAILILGFFIDFVEISYIIVPIIVPIAAALGINPVWFAILIAMNLQTSFLTPPFGFSLFYLKGVAPPSVSTVQIYRGVIPFILIQIVVLGVLAFYPEFFGIDSMM</sequence>
<evidence type="ECO:0000313" key="10">
    <source>
        <dbReference type="Proteomes" id="UP000000639"/>
    </source>
</evidence>
<comment type="function">
    <text evidence="7">Part of the tripartite ATP-independent periplasmic (TRAP) transport system.</text>
</comment>
<feature type="transmembrane region" description="Helical" evidence="7">
    <location>
        <begin position="272"/>
        <end position="290"/>
    </location>
</feature>
<evidence type="ECO:0000256" key="3">
    <source>
        <dbReference type="ARBA" id="ARBA00022519"/>
    </source>
</evidence>
<evidence type="ECO:0000256" key="4">
    <source>
        <dbReference type="ARBA" id="ARBA00022692"/>
    </source>
</evidence>
<comment type="subunit">
    <text evidence="7">The complex comprises the extracytoplasmic solute receptor protein and the two transmembrane proteins.</text>
</comment>
<feature type="transmembrane region" description="Helical" evidence="7">
    <location>
        <begin position="426"/>
        <end position="447"/>
    </location>
</feature>
<dbReference type="Pfam" id="PF06808">
    <property type="entry name" value="DctM"/>
    <property type="match status" value="1"/>
</dbReference>
<evidence type="ECO:0000256" key="7">
    <source>
        <dbReference type="RuleBase" id="RU369079"/>
    </source>
</evidence>
<keyword evidence="6 7" id="KW-0472">Membrane</keyword>
<dbReference type="AlphaFoldDB" id="A1SZC1"/>
<comment type="similarity">
    <text evidence="7">Belongs to the TRAP transporter large permease family.</text>
</comment>
<dbReference type="PANTHER" id="PTHR33362:SF7">
    <property type="entry name" value="SLL1103 PROTEIN"/>
    <property type="match status" value="1"/>
</dbReference>
<dbReference type="OrthoDB" id="9796052at2"/>
<feature type="transmembrane region" description="Helical" evidence="7">
    <location>
        <begin position="160"/>
        <end position="184"/>
    </location>
</feature>